<feature type="compositionally biased region" description="Basic and acidic residues" evidence="7">
    <location>
        <begin position="262"/>
        <end position="306"/>
    </location>
</feature>
<evidence type="ECO:0000256" key="1">
    <source>
        <dbReference type="ARBA" id="ARBA00001182"/>
    </source>
</evidence>
<gene>
    <name evidence="10" type="ORF">EJ06DRAFT_527540</name>
</gene>
<sequence>MTWHFSPLAVSAAALLLCMPVNAGLYSANSPVLQVTSKTYDKLIAQSNHTSIVEFYAPWCGHCKNLQPAYEKAAKSLAGLAKVAAVNCDEDENKPLCGQFGVQGFPTLKIVRPSKKPGKPVIEDYQGARAAKAIVDAVVEKIPNNVKRVTDKDVEEFVGGEGAKAILFTEKGTTSALIRALAIDYLGSISFAQIRNKEKKAAEKFGVTSFPKLVLVPGGDKEPVLYDGELKRDAIVAFLKQVASPNPDPKPEKPKAKKANKEKKSEKKAKEDKKADKGEKADKAGKDSDSKAGECPHKAGKDKAAKESASTEAPAAKPTEDAPPRLRMLSGPEDLQETCLTKKSPICILALLPAKASDDADLPKPATQALLSLAEVQSKHSKRGSIFPFYAVPVDNVAGLVVRETLGIKGPQEFEVIAVNAKRLWWRRYSGADFSRNSVENWIDAIRMNEGKKEKLPEQMVMTPEEGRPEAAVKAAKEALGVKDAVVDEKTGEPKDAPEEKVKKEEPIEKLKFESPEGLKVEVLDDEPVQPKRDEL</sequence>
<feature type="region of interest" description="Disordered" evidence="7">
    <location>
        <begin position="484"/>
        <end position="536"/>
    </location>
</feature>
<keyword evidence="4" id="KW-1015">Disulfide bond</keyword>
<dbReference type="CDD" id="cd03002">
    <property type="entry name" value="PDI_a_MPD1_like"/>
    <property type="match status" value="1"/>
</dbReference>
<evidence type="ECO:0000256" key="4">
    <source>
        <dbReference type="ARBA" id="ARBA00023157"/>
    </source>
</evidence>
<comment type="catalytic activity">
    <reaction evidence="1">
        <text>Catalyzes the rearrangement of -S-S- bonds in proteins.</text>
        <dbReference type="EC" id="5.3.4.1"/>
    </reaction>
</comment>
<comment type="subcellular location">
    <subcellularLocation>
        <location evidence="2">Endoplasmic reticulum lumen</location>
    </subcellularLocation>
</comment>
<dbReference type="EC" id="5.3.4.1" evidence="3"/>
<dbReference type="InterPro" id="IPR017937">
    <property type="entry name" value="Thioredoxin_CS"/>
</dbReference>
<protein>
    <recommendedName>
        <fullName evidence="3">protein disulfide-isomerase</fullName>
        <ecNumber evidence="3">5.3.4.1</ecNumber>
    </recommendedName>
</protein>
<evidence type="ECO:0000256" key="7">
    <source>
        <dbReference type="SAM" id="MobiDB-lite"/>
    </source>
</evidence>
<evidence type="ECO:0000256" key="6">
    <source>
        <dbReference type="ARBA" id="ARBA00023284"/>
    </source>
</evidence>
<evidence type="ECO:0000313" key="11">
    <source>
        <dbReference type="Proteomes" id="UP000799640"/>
    </source>
</evidence>
<dbReference type="Gene3D" id="3.40.30.10">
    <property type="entry name" value="Glutaredoxin"/>
    <property type="match status" value="2"/>
</dbReference>
<dbReference type="PROSITE" id="PS51352">
    <property type="entry name" value="THIOREDOXIN_2"/>
    <property type="match status" value="1"/>
</dbReference>
<dbReference type="Proteomes" id="UP000799640">
    <property type="component" value="Unassembled WGS sequence"/>
</dbReference>
<dbReference type="PANTHER" id="PTHR45815:SF3">
    <property type="entry name" value="PROTEIN DISULFIDE-ISOMERASE A6"/>
    <property type="match status" value="1"/>
</dbReference>
<evidence type="ECO:0000256" key="8">
    <source>
        <dbReference type="SAM" id="SignalP"/>
    </source>
</evidence>
<accession>A0A6G1I7B3</accession>
<evidence type="ECO:0000256" key="2">
    <source>
        <dbReference type="ARBA" id="ARBA00004319"/>
    </source>
</evidence>
<dbReference type="GO" id="GO:0003756">
    <property type="term" value="F:protein disulfide isomerase activity"/>
    <property type="evidence" value="ECO:0007669"/>
    <property type="project" value="UniProtKB-EC"/>
</dbReference>
<dbReference type="InterPro" id="IPR013766">
    <property type="entry name" value="Thioredoxin_domain"/>
</dbReference>
<evidence type="ECO:0000313" key="10">
    <source>
        <dbReference type="EMBL" id="KAF2403959.1"/>
    </source>
</evidence>
<dbReference type="Pfam" id="PF00085">
    <property type="entry name" value="Thioredoxin"/>
    <property type="match status" value="1"/>
</dbReference>
<dbReference type="PANTHER" id="PTHR45815">
    <property type="entry name" value="PROTEIN DISULFIDE-ISOMERASE A6"/>
    <property type="match status" value="1"/>
</dbReference>
<evidence type="ECO:0000259" key="9">
    <source>
        <dbReference type="PROSITE" id="PS51352"/>
    </source>
</evidence>
<feature type="region of interest" description="Disordered" evidence="7">
    <location>
        <begin position="242"/>
        <end position="329"/>
    </location>
</feature>
<evidence type="ECO:0000256" key="5">
    <source>
        <dbReference type="ARBA" id="ARBA00023235"/>
    </source>
</evidence>
<reference evidence="10" key="1">
    <citation type="journal article" date="2020" name="Stud. Mycol.">
        <title>101 Dothideomycetes genomes: a test case for predicting lifestyles and emergence of pathogens.</title>
        <authorList>
            <person name="Haridas S."/>
            <person name="Albert R."/>
            <person name="Binder M."/>
            <person name="Bloem J."/>
            <person name="Labutti K."/>
            <person name="Salamov A."/>
            <person name="Andreopoulos B."/>
            <person name="Baker S."/>
            <person name="Barry K."/>
            <person name="Bills G."/>
            <person name="Bluhm B."/>
            <person name="Cannon C."/>
            <person name="Castanera R."/>
            <person name="Culley D."/>
            <person name="Daum C."/>
            <person name="Ezra D."/>
            <person name="Gonzalez J."/>
            <person name="Henrissat B."/>
            <person name="Kuo A."/>
            <person name="Liang C."/>
            <person name="Lipzen A."/>
            <person name="Lutzoni F."/>
            <person name="Magnuson J."/>
            <person name="Mondo S."/>
            <person name="Nolan M."/>
            <person name="Ohm R."/>
            <person name="Pangilinan J."/>
            <person name="Park H.-J."/>
            <person name="Ramirez L."/>
            <person name="Alfaro M."/>
            <person name="Sun H."/>
            <person name="Tritt A."/>
            <person name="Yoshinaga Y."/>
            <person name="Zwiers L.-H."/>
            <person name="Turgeon B."/>
            <person name="Goodwin S."/>
            <person name="Spatafora J."/>
            <person name="Crous P."/>
            <person name="Grigoriev I."/>
        </authorList>
    </citation>
    <scope>NUCLEOTIDE SEQUENCE</scope>
    <source>
        <strain evidence="10">CBS 262.69</strain>
    </source>
</reference>
<dbReference type="GO" id="GO:0005788">
    <property type="term" value="C:endoplasmic reticulum lumen"/>
    <property type="evidence" value="ECO:0007669"/>
    <property type="project" value="UniProtKB-SubCell"/>
</dbReference>
<proteinExistence type="predicted"/>
<dbReference type="PRINTS" id="PR00421">
    <property type="entry name" value="THIOREDOXIN"/>
</dbReference>
<feature type="domain" description="Thioredoxin" evidence="9">
    <location>
        <begin position="6"/>
        <end position="144"/>
    </location>
</feature>
<keyword evidence="6" id="KW-0676">Redox-active center</keyword>
<dbReference type="Pfam" id="PF24541">
    <property type="entry name" value="Thioredox_PDIA6_C"/>
    <property type="match status" value="1"/>
</dbReference>
<evidence type="ECO:0000256" key="3">
    <source>
        <dbReference type="ARBA" id="ARBA00012723"/>
    </source>
</evidence>
<dbReference type="GO" id="GO:0034976">
    <property type="term" value="P:response to endoplasmic reticulum stress"/>
    <property type="evidence" value="ECO:0007669"/>
    <property type="project" value="TreeGrafter"/>
</dbReference>
<dbReference type="InterPro" id="IPR057305">
    <property type="entry name" value="Thioredox_PDIA6_C"/>
</dbReference>
<dbReference type="InterPro" id="IPR036249">
    <property type="entry name" value="Thioredoxin-like_sf"/>
</dbReference>
<feature type="chain" id="PRO_5026123856" description="protein disulfide-isomerase" evidence="8">
    <location>
        <begin position="24"/>
        <end position="536"/>
    </location>
</feature>
<feature type="signal peptide" evidence="8">
    <location>
        <begin position="1"/>
        <end position="23"/>
    </location>
</feature>
<dbReference type="OrthoDB" id="10264505at2759"/>
<dbReference type="SUPFAM" id="SSF52833">
    <property type="entry name" value="Thioredoxin-like"/>
    <property type="match status" value="2"/>
</dbReference>
<dbReference type="EMBL" id="ML996689">
    <property type="protein sequence ID" value="KAF2403959.1"/>
    <property type="molecule type" value="Genomic_DNA"/>
</dbReference>
<dbReference type="AlphaFoldDB" id="A0A6G1I7B3"/>
<keyword evidence="8" id="KW-0732">Signal</keyword>
<dbReference type="CDD" id="cd02981">
    <property type="entry name" value="PDI_b_family"/>
    <property type="match status" value="1"/>
</dbReference>
<name>A0A6G1I7B3_9PEZI</name>
<keyword evidence="5" id="KW-0413">Isomerase</keyword>
<dbReference type="PROSITE" id="PS00194">
    <property type="entry name" value="THIOREDOXIN_1"/>
    <property type="match status" value="1"/>
</dbReference>
<organism evidence="10 11">
    <name type="scientific">Trichodelitschia bisporula</name>
    <dbReference type="NCBI Taxonomy" id="703511"/>
    <lineage>
        <taxon>Eukaryota</taxon>
        <taxon>Fungi</taxon>
        <taxon>Dikarya</taxon>
        <taxon>Ascomycota</taxon>
        <taxon>Pezizomycotina</taxon>
        <taxon>Dothideomycetes</taxon>
        <taxon>Dothideomycetes incertae sedis</taxon>
        <taxon>Phaeotrichales</taxon>
        <taxon>Phaeotrichaceae</taxon>
        <taxon>Trichodelitschia</taxon>
    </lineage>
</organism>
<dbReference type="GO" id="GO:0015035">
    <property type="term" value="F:protein-disulfide reductase activity"/>
    <property type="evidence" value="ECO:0007669"/>
    <property type="project" value="TreeGrafter"/>
</dbReference>
<keyword evidence="11" id="KW-1185">Reference proteome</keyword>